<proteinExistence type="inferred from homology"/>
<comment type="caution">
    <text evidence="4">The sequence shown here is derived from an EMBL/GenBank/DDBJ whole genome shotgun (WGS) entry which is preliminary data.</text>
</comment>
<dbReference type="GO" id="GO:1904262">
    <property type="term" value="P:negative regulation of TORC1 signaling"/>
    <property type="evidence" value="ECO:0007669"/>
    <property type="project" value="TreeGrafter"/>
</dbReference>
<name>A0AAD7ULH8_9STRA</name>
<protein>
    <recommendedName>
        <fullName evidence="6">Nitrogen permease regulator 2</fullName>
    </recommendedName>
</protein>
<dbReference type="GO" id="GO:0005096">
    <property type="term" value="F:GTPase activator activity"/>
    <property type="evidence" value="ECO:0007669"/>
    <property type="project" value="TreeGrafter"/>
</dbReference>
<feature type="compositionally biased region" description="Low complexity" evidence="3">
    <location>
        <begin position="463"/>
        <end position="476"/>
    </location>
</feature>
<dbReference type="EMBL" id="JAQMWT010000136">
    <property type="protein sequence ID" value="KAJ8609643.1"/>
    <property type="molecule type" value="Genomic_DNA"/>
</dbReference>
<keyword evidence="5" id="KW-1185">Reference proteome</keyword>
<evidence type="ECO:0000313" key="5">
    <source>
        <dbReference type="Proteomes" id="UP001230188"/>
    </source>
</evidence>
<dbReference type="PANTHER" id="PTHR12991">
    <property type="entry name" value="NITROGEN PERMEASE REGULATOR 2/TUMOR SUPPRESSOR CANDIDATE 4"/>
    <property type="match status" value="1"/>
</dbReference>
<dbReference type="GO" id="GO:0010508">
    <property type="term" value="P:positive regulation of autophagy"/>
    <property type="evidence" value="ECO:0007669"/>
    <property type="project" value="TreeGrafter"/>
</dbReference>
<feature type="region of interest" description="Disordered" evidence="3">
    <location>
        <begin position="488"/>
        <end position="519"/>
    </location>
</feature>
<dbReference type="Pfam" id="PF06218">
    <property type="entry name" value="NPR2"/>
    <property type="match status" value="2"/>
</dbReference>
<feature type="coiled-coil region" evidence="2">
    <location>
        <begin position="144"/>
        <end position="171"/>
    </location>
</feature>
<dbReference type="Proteomes" id="UP001230188">
    <property type="component" value="Unassembled WGS sequence"/>
</dbReference>
<organism evidence="4 5">
    <name type="scientific">Chrysophaeum taylorii</name>
    <dbReference type="NCBI Taxonomy" id="2483200"/>
    <lineage>
        <taxon>Eukaryota</taxon>
        <taxon>Sar</taxon>
        <taxon>Stramenopiles</taxon>
        <taxon>Ochrophyta</taxon>
        <taxon>Pelagophyceae</taxon>
        <taxon>Pelagomonadales</taxon>
        <taxon>Pelagomonadaceae</taxon>
        <taxon>Chrysophaeum</taxon>
    </lineage>
</organism>
<dbReference type="GO" id="GO:0005774">
    <property type="term" value="C:vacuolar membrane"/>
    <property type="evidence" value="ECO:0007669"/>
    <property type="project" value="TreeGrafter"/>
</dbReference>
<evidence type="ECO:0000313" key="4">
    <source>
        <dbReference type="EMBL" id="KAJ8609643.1"/>
    </source>
</evidence>
<gene>
    <name evidence="4" type="ORF">CTAYLR_006291</name>
</gene>
<dbReference type="InterPro" id="IPR009348">
    <property type="entry name" value="NPR2-like"/>
</dbReference>
<feature type="region of interest" description="Disordered" evidence="3">
    <location>
        <begin position="432"/>
        <end position="476"/>
    </location>
</feature>
<comment type="similarity">
    <text evidence="1">Belongs to the NPR2 family.</text>
</comment>
<dbReference type="AlphaFoldDB" id="A0AAD7ULH8"/>
<dbReference type="PANTHER" id="PTHR12991:SF10">
    <property type="entry name" value="GATOR COMPLEX PROTEIN NPRL2"/>
    <property type="match status" value="1"/>
</dbReference>
<keyword evidence="2" id="KW-0175">Coiled coil</keyword>
<feature type="compositionally biased region" description="Basic residues" evidence="3">
    <location>
        <begin position="450"/>
        <end position="462"/>
    </location>
</feature>
<evidence type="ECO:0000256" key="2">
    <source>
        <dbReference type="SAM" id="Coils"/>
    </source>
</evidence>
<feature type="compositionally biased region" description="Basic and acidic residues" evidence="3">
    <location>
        <begin position="342"/>
        <end position="360"/>
    </location>
</feature>
<reference evidence="4" key="1">
    <citation type="submission" date="2023-01" db="EMBL/GenBank/DDBJ databases">
        <title>Metagenome sequencing of chrysophaentin producing Chrysophaeum taylorii.</title>
        <authorList>
            <person name="Davison J."/>
            <person name="Bewley C."/>
        </authorList>
    </citation>
    <scope>NUCLEOTIDE SEQUENCE</scope>
    <source>
        <strain evidence="4">NIES-1699</strain>
    </source>
</reference>
<feature type="region of interest" description="Disordered" evidence="3">
    <location>
        <begin position="332"/>
        <end position="360"/>
    </location>
</feature>
<evidence type="ECO:0000256" key="3">
    <source>
        <dbReference type="SAM" id="MobiDB-lite"/>
    </source>
</evidence>
<dbReference type="GO" id="GO:1990130">
    <property type="term" value="C:GATOR1 complex"/>
    <property type="evidence" value="ECO:0007669"/>
    <property type="project" value="TreeGrafter"/>
</dbReference>
<accession>A0AAD7ULH8</accession>
<evidence type="ECO:0000256" key="1">
    <source>
        <dbReference type="ARBA" id="ARBA00008433"/>
    </source>
</evidence>
<evidence type="ECO:0008006" key="6">
    <source>
        <dbReference type="Google" id="ProtNLM"/>
    </source>
</evidence>
<sequence>MSSSVVVTFFATFDDLKGPTVVYSAPSGAFEEGSEGRRIWELYSDLLMSGNPQLDGRAVQVRAGEDGVLCVPVVLRDDEKYRRNALLFSLGIIAPGLEGLRSCRGMLERMSRALRAMELESSLLSRGQDLASIVPAALRSLRRTARLATGLEEEEEEFEDLESEALTLRDDPNVFTLERPMSWTKVDAPAVPQVKQWEVPVLLARPRALLDLSTPSKLSRILKRDKPPAGDDAWDLAIQQVIPHVNGIRNVRQVARASRVDLEIVAKCLRVLRHYRCLALVDAFQYSNVYRVAARVGDLATNEGALENCVDFVLKPDIVQVDVDAALREAATDHSPFSSSGDLEKRRRSDDDKGARRHRPSTERAAIRILRLYCDFKDGRSMKDVLLAANYESPLLVDALDHRAFAAFGVVHGILERVHRYPVARLTPAAAADKLHARRASSSPGGARPRDRRRPRATRGRRGLAPSGAAAAAGYSSLEEEYEVDIIDDEPEEEDGSPHLLRPTLGRGDDDRPPLDPYPEPVDLAAKILFLMDGSHCMDEICTDLEMPPSKVQAIVRNAGYLILNIFR</sequence>